<name>T1B036_9ZZZZ</name>
<dbReference type="Gene3D" id="3.40.50.300">
    <property type="entry name" value="P-loop containing nucleotide triphosphate hydrolases"/>
    <property type="match status" value="1"/>
</dbReference>
<dbReference type="SUPFAM" id="SSF52540">
    <property type="entry name" value="P-loop containing nucleoside triphosphate hydrolases"/>
    <property type="match status" value="1"/>
</dbReference>
<feature type="compositionally biased region" description="Basic and acidic residues" evidence="1">
    <location>
        <begin position="186"/>
        <end position="201"/>
    </location>
</feature>
<reference evidence="2" key="2">
    <citation type="journal article" date="2014" name="ISME J.">
        <title>Microbial stratification in low pH oxic and suboxic macroscopic growths along an acid mine drainage.</title>
        <authorList>
            <person name="Mendez-Garcia C."/>
            <person name="Mesa V."/>
            <person name="Sprenger R.R."/>
            <person name="Richter M."/>
            <person name="Diez M.S."/>
            <person name="Solano J."/>
            <person name="Bargiela R."/>
            <person name="Golyshina O.V."/>
            <person name="Manteca A."/>
            <person name="Ramos J.L."/>
            <person name="Gallego J.R."/>
            <person name="Llorente I."/>
            <person name="Martins Dos Santos V.A."/>
            <person name="Jensen O.N."/>
            <person name="Pelaez A.I."/>
            <person name="Sanchez J."/>
            <person name="Ferrer M."/>
        </authorList>
    </citation>
    <scope>NUCLEOTIDE SEQUENCE</scope>
</reference>
<sequence>LSPPLAGMLAGPGPGQLPSLVRPGRILLCDLERPAVGERVSSYLGAVLLSLLWSHLVERVETSPVVLVLDEIQGYPTAALSEMLSQGRHYHLHVLAATQSLGALTPELRQALLSNARDWFLFRGTPGDLRWLEETVPGSGRVILHLPRGEARGFLGKGERIIPITVAPPSPLPRERVAEVWQEATARSREEGKRVPDEGHESVLPADGPALPADLTATFARELARWTRENAGPPYLLPLKEVLRWVRGDERSLRRLGSLGRKTGLVLARR</sequence>
<evidence type="ECO:0000313" key="2">
    <source>
        <dbReference type="EMBL" id="EQD47720.1"/>
    </source>
</evidence>
<feature type="non-terminal residue" evidence="2">
    <location>
        <position position="270"/>
    </location>
</feature>
<feature type="non-terminal residue" evidence="2">
    <location>
        <position position="1"/>
    </location>
</feature>
<gene>
    <name evidence="2" type="ORF">B2A_08330</name>
</gene>
<dbReference type="EMBL" id="AUZZ01005995">
    <property type="protein sequence ID" value="EQD47720.1"/>
    <property type="molecule type" value="Genomic_DNA"/>
</dbReference>
<evidence type="ECO:0000256" key="1">
    <source>
        <dbReference type="SAM" id="MobiDB-lite"/>
    </source>
</evidence>
<accession>T1B036</accession>
<dbReference type="AlphaFoldDB" id="T1B036"/>
<reference evidence="2" key="1">
    <citation type="submission" date="2013-08" db="EMBL/GenBank/DDBJ databases">
        <authorList>
            <person name="Mendez C."/>
            <person name="Richter M."/>
            <person name="Ferrer M."/>
            <person name="Sanchez J."/>
        </authorList>
    </citation>
    <scope>NUCLEOTIDE SEQUENCE</scope>
</reference>
<proteinExistence type="predicted"/>
<protein>
    <submittedName>
        <fullName evidence="2">ATPase</fullName>
    </submittedName>
</protein>
<organism evidence="2">
    <name type="scientific">mine drainage metagenome</name>
    <dbReference type="NCBI Taxonomy" id="410659"/>
    <lineage>
        <taxon>unclassified sequences</taxon>
        <taxon>metagenomes</taxon>
        <taxon>ecological metagenomes</taxon>
    </lineage>
</organism>
<feature type="region of interest" description="Disordered" evidence="1">
    <location>
        <begin position="186"/>
        <end position="210"/>
    </location>
</feature>
<dbReference type="InterPro" id="IPR027417">
    <property type="entry name" value="P-loop_NTPase"/>
</dbReference>
<comment type="caution">
    <text evidence="2">The sequence shown here is derived from an EMBL/GenBank/DDBJ whole genome shotgun (WGS) entry which is preliminary data.</text>
</comment>